<dbReference type="SUPFAM" id="SSF51445">
    <property type="entry name" value="(Trans)glycosidases"/>
    <property type="match status" value="1"/>
</dbReference>
<gene>
    <name evidence="5" type="ORF">ACHAXA_002868</name>
</gene>
<dbReference type="PANTHER" id="PTHR46959:SF2">
    <property type="entry name" value="SULFOQUINOVOSIDASE"/>
    <property type="match status" value="1"/>
</dbReference>
<protein>
    <recommendedName>
        <fullName evidence="7">Alpha-galactosidase</fullName>
    </recommendedName>
</protein>
<sequence>MMNAGTNAYAGSDEFRHQRRASPTIAPGENRLHSPPPKKQQQLWCLQEQQHLLRPQQMQQQPKERRHLNSYLNFDPTSAPNHRADYDVAYHALPYFQCRNPHPYPYPHPHPYQHELMKNPHPRWQLVQRYFNDGGGVDGGNYASHASQNGAHDHGERLSASPSTMSQLQMPSTSFFPTRYPRLVIQRNMTKTTQSKASATVKIGRLFVRMMPTNENGDDGPSFELGDFTIAIRYTDVESHVINRAMESMERLHRSEEKDATRRARTPWRRDFTTTSKKVGKVYEMGRDKMDVDEDQREEVNVVTRPIAAALRDQPPGGMRKPRLASFHITHTARCDDAVATTKTIWSTSPGVNFVGASSLSLVDVDASNCSNGNTEMMKERHSRIYNVQTIDSFVRHQGQLGGPAVTIMGNLGYDISAWGELLPSCDTPRYALTFSLSDKAYGCVRDNDGRGLEFELRVEGGGKDVADSVLHDARDDNESGSRSSQSVSPVASNCGVNSAHLFFAQNGGESYFGLGGRTSRPNLCGLKVQVCHPTIYGTTTVSSTNTSHSSSLTIPHFVSTSGVSLHLHNIEPTIFDFVHASAAASTAIGNATNKYDREHWYSIRSMSSAIRGTFLAGSSMLHACELHTGMVGRTRPLPKWTQRNGILAGVTGGTRTVNHVCKMSLFRHDVQVGGVLIKDWTGVKIKDPSGKNCGGGGGGRDNDSNNVAWYNWVLERDHYPLWQGLVNMLEQRGISVGLYLCPYLEEVPLPLRSGRRYLYGETNEDVFFVKRERKTKKKTMNCRAINSRNRMNGEETQTDEERTISMCNIFQRTKCGLLDPTNSAATTWFKRAVKEELMGYAGASFWLADMSMGGPPLDGVYTAPQTQSPTLLSGTATTTTAQGNVIVTGINASKAGMLTEVGLLLHNSYAEEWARVNHEAIVEAGREGDGFFIVNCAYGATSKYARSTSLSDHVVNFHRDNDTRNDSSGGILRSVLNGLLNGGFSGLTHGHCAVNLAVPRQLSTNDFIGVGNCNPGIDSLSREMICRWFELTAFTTLFRTHDGDCGLCDKNGNLISAYQDVKVMKSLARWSKVYVSLSEYRLHLMNEASARGFPVVRHPMLHFPNDAHFIENTSMDRRGRNGDASIAHSSAFMLGDSVYVVPILSKGVVRSNIYLPEGAWTHLWVRVFVKRIIYFAFMIDFSLRTYLSLYLFQRAEKK</sequence>
<comment type="caution">
    <text evidence="5">The sequence shown here is derived from an EMBL/GenBank/DDBJ whole genome shotgun (WGS) entry which is preliminary data.</text>
</comment>
<keyword evidence="6" id="KW-1185">Reference proteome</keyword>
<comment type="similarity">
    <text evidence="1">Belongs to the glycosyl hydrolase 31 family.</text>
</comment>
<dbReference type="InterPro" id="IPR017853">
    <property type="entry name" value="GH"/>
</dbReference>
<evidence type="ECO:0000256" key="2">
    <source>
        <dbReference type="SAM" id="MobiDB-lite"/>
    </source>
</evidence>
<dbReference type="InterPro" id="IPR013780">
    <property type="entry name" value="Glyco_hydro_b"/>
</dbReference>
<dbReference type="Proteomes" id="UP001530377">
    <property type="component" value="Unassembled WGS sequence"/>
</dbReference>
<evidence type="ECO:0000259" key="4">
    <source>
        <dbReference type="Pfam" id="PF21365"/>
    </source>
</evidence>
<dbReference type="AlphaFoldDB" id="A0ABD3SBU9"/>
<dbReference type="SUPFAM" id="SSF51011">
    <property type="entry name" value="Glycosyl hydrolase domain"/>
    <property type="match status" value="1"/>
</dbReference>
<organism evidence="5 6">
    <name type="scientific">Cyclostephanos tholiformis</name>
    <dbReference type="NCBI Taxonomy" id="382380"/>
    <lineage>
        <taxon>Eukaryota</taxon>
        <taxon>Sar</taxon>
        <taxon>Stramenopiles</taxon>
        <taxon>Ochrophyta</taxon>
        <taxon>Bacillariophyta</taxon>
        <taxon>Coscinodiscophyceae</taxon>
        <taxon>Thalassiosirophycidae</taxon>
        <taxon>Stephanodiscales</taxon>
        <taxon>Stephanodiscaceae</taxon>
        <taxon>Cyclostephanos</taxon>
    </lineage>
</organism>
<dbReference type="EMBL" id="JALLPB020000081">
    <property type="protein sequence ID" value="KAL3821876.1"/>
    <property type="molecule type" value="Genomic_DNA"/>
</dbReference>
<evidence type="ECO:0000313" key="5">
    <source>
        <dbReference type="EMBL" id="KAL3821876.1"/>
    </source>
</evidence>
<evidence type="ECO:0000256" key="1">
    <source>
        <dbReference type="ARBA" id="ARBA00007806"/>
    </source>
</evidence>
<proteinExistence type="inferred from homology"/>
<dbReference type="Pfam" id="PF01055">
    <property type="entry name" value="Glyco_hydro_31_2nd"/>
    <property type="match status" value="1"/>
</dbReference>
<dbReference type="InterPro" id="IPR000322">
    <property type="entry name" value="Glyco_hydro_31_TIM"/>
</dbReference>
<evidence type="ECO:0000313" key="6">
    <source>
        <dbReference type="Proteomes" id="UP001530377"/>
    </source>
</evidence>
<dbReference type="Gene3D" id="2.60.40.1760">
    <property type="entry name" value="glycosyl hydrolase (family 31)"/>
    <property type="match status" value="1"/>
</dbReference>
<name>A0ABD3SBU9_9STRA</name>
<dbReference type="Pfam" id="PF21365">
    <property type="entry name" value="Glyco_hydro_31_3rd"/>
    <property type="match status" value="1"/>
</dbReference>
<dbReference type="InterPro" id="IPR048395">
    <property type="entry name" value="Glyco_hydro_31_C"/>
</dbReference>
<dbReference type="Gene3D" id="2.60.40.1180">
    <property type="entry name" value="Golgi alpha-mannosidase II"/>
    <property type="match status" value="1"/>
</dbReference>
<feature type="region of interest" description="Disordered" evidence="2">
    <location>
        <begin position="1"/>
        <end position="20"/>
    </location>
</feature>
<accession>A0ABD3SBU9</accession>
<feature type="compositionally biased region" description="Polar residues" evidence="2">
    <location>
        <begin position="160"/>
        <end position="172"/>
    </location>
</feature>
<dbReference type="PANTHER" id="PTHR46959">
    <property type="entry name" value="SULFOQUINOVOSIDASE"/>
    <property type="match status" value="1"/>
</dbReference>
<feature type="domain" description="Glycosyl hydrolase family 31 C-terminal" evidence="4">
    <location>
        <begin position="1093"/>
        <end position="1168"/>
    </location>
</feature>
<dbReference type="Gene3D" id="3.20.20.80">
    <property type="entry name" value="Glycosidases"/>
    <property type="match status" value="1"/>
</dbReference>
<feature type="domain" description="Glycoside hydrolase family 31 TIM barrel" evidence="3">
    <location>
        <begin position="710"/>
        <end position="1045"/>
    </location>
</feature>
<reference evidence="5 6" key="1">
    <citation type="submission" date="2024-10" db="EMBL/GenBank/DDBJ databases">
        <title>Updated reference genomes for cyclostephanoid diatoms.</title>
        <authorList>
            <person name="Roberts W.R."/>
            <person name="Alverson A.J."/>
        </authorList>
    </citation>
    <scope>NUCLEOTIDE SEQUENCE [LARGE SCALE GENOMIC DNA]</scope>
    <source>
        <strain evidence="5 6">AJA228-03</strain>
    </source>
</reference>
<feature type="region of interest" description="Disordered" evidence="2">
    <location>
        <begin position="138"/>
        <end position="172"/>
    </location>
</feature>
<evidence type="ECO:0008006" key="7">
    <source>
        <dbReference type="Google" id="ProtNLM"/>
    </source>
</evidence>
<evidence type="ECO:0000259" key="3">
    <source>
        <dbReference type="Pfam" id="PF01055"/>
    </source>
</evidence>
<dbReference type="InterPro" id="IPR052990">
    <property type="entry name" value="Sulfoquinovosidase_GH31"/>
</dbReference>